<protein>
    <recommendedName>
        <fullName evidence="2">Ice-binding protein C-terminal domain-containing protein</fullName>
    </recommendedName>
</protein>
<accession>A0A0U2JJD0</accession>
<dbReference type="NCBIfam" id="TIGR02595">
    <property type="entry name" value="PEP_CTERM"/>
    <property type="match status" value="1"/>
</dbReference>
<keyword evidence="4" id="KW-1185">Reference proteome</keyword>
<evidence type="ECO:0000313" key="3">
    <source>
        <dbReference type="EMBL" id="ALS99318.1"/>
    </source>
</evidence>
<sequence>MGLKGMKKLYMFSLLALLSINNAFGAIIISGDIVDGTGKFTISNSISFEVIKDGQIDLLYMKNWASPADSSRDFAAIYSEVNISINGVDSTYQFQALADNLLQSFNDITPEITSTYIDTVDGGRSRIPVFTGDIFTIYAGVWKLGPQEKFNPSVFGSFQGEAFLGDMFGNRLTKFVSLATVPEPGTLGLFGLALYAIFRLRRL</sequence>
<name>A0A0U2JJD0_9ALTE</name>
<dbReference type="Pfam" id="PF07589">
    <property type="entry name" value="PEP-CTERM"/>
    <property type="match status" value="1"/>
</dbReference>
<keyword evidence="1" id="KW-1133">Transmembrane helix</keyword>
<evidence type="ECO:0000259" key="2">
    <source>
        <dbReference type="Pfam" id="PF07589"/>
    </source>
</evidence>
<organism evidence="3 4">
    <name type="scientific">Lacimicrobium alkaliphilum</name>
    <dbReference type="NCBI Taxonomy" id="1526571"/>
    <lineage>
        <taxon>Bacteria</taxon>
        <taxon>Pseudomonadati</taxon>
        <taxon>Pseudomonadota</taxon>
        <taxon>Gammaproteobacteria</taxon>
        <taxon>Alteromonadales</taxon>
        <taxon>Alteromonadaceae</taxon>
        <taxon>Lacimicrobium</taxon>
    </lineage>
</organism>
<dbReference type="KEGG" id="lal:AT746_14330"/>
<evidence type="ECO:0000313" key="4">
    <source>
        <dbReference type="Proteomes" id="UP000068447"/>
    </source>
</evidence>
<proteinExistence type="predicted"/>
<evidence type="ECO:0000256" key="1">
    <source>
        <dbReference type="SAM" id="Phobius"/>
    </source>
</evidence>
<dbReference type="AlphaFoldDB" id="A0A0U2JJD0"/>
<dbReference type="InterPro" id="IPR013424">
    <property type="entry name" value="Ice-binding_C"/>
</dbReference>
<feature type="domain" description="Ice-binding protein C-terminal" evidence="2">
    <location>
        <begin position="180"/>
        <end position="202"/>
    </location>
</feature>
<dbReference type="Proteomes" id="UP000068447">
    <property type="component" value="Chromosome"/>
</dbReference>
<dbReference type="EMBL" id="CP013650">
    <property type="protein sequence ID" value="ALS99318.1"/>
    <property type="molecule type" value="Genomic_DNA"/>
</dbReference>
<feature type="transmembrane region" description="Helical" evidence="1">
    <location>
        <begin position="175"/>
        <end position="198"/>
    </location>
</feature>
<reference evidence="3 4" key="1">
    <citation type="submission" date="2015-12" db="EMBL/GenBank/DDBJ databases">
        <title>Complete genome of Lacimicrobium alkaliphilum KCTC 32984.</title>
        <authorList>
            <person name="Kim S.-G."/>
            <person name="Lee Y.-J."/>
        </authorList>
    </citation>
    <scope>NUCLEOTIDE SEQUENCE [LARGE SCALE GENOMIC DNA]</scope>
    <source>
        <strain evidence="3 4">YelD216</strain>
    </source>
</reference>
<keyword evidence="1" id="KW-0472">Membrane</keyword>
<gene>
    <name evidence="3" type="ORF">AT746_14330</name>
</gene>
<keyword evidence="1" id="KW-0812">Transmembrane</keyword>